<dbReference type="PANTHER" id="PTHR21038:SF3">
    <property type="entry name" value="UAP56-INTERACTING FACTOR"/>
    <property type="match status" value="1"/>
</dbReference>
<dbReference type="PANTHER" id="PTHR21038">
    <property type="entry name" value="40-2-3 PROTEIN-RELATED"/>
    <property type="match status" value="1"/>
</dbReference>
<evidence type="ECO:0008006" key="4">
    <source>
        <dbReference type="Google" id="ProtNLM"/>
    </source>
</evidence>
<dbReference type="Proteomes" id="UP000770717">
    <property type="component" value="Unassembled WGS sequence"/>
</dbReference>
<dbReference type="GO" id="GO:0016607">
    <property type="term" value="C:nuclear speck"/>
    <property type="evidence" value="ECO:0007669"/>
    <property type="project" value="TreeGrafter"/>
</dbReference>
<dbReference type="InterPro" id="IPR009782">
    <property type="entry name" value="FYTTD1"/>
</dbReference>
<dbReference type="OrthoDB" id="9898865at2759"/>
<dbReference type="Pfam" id="PF07078">
    <property type="entry name" value="FYTT"/>
    <property type="match status" value="1"/>
</dbReference>
<proteinExistence type="predicted"/>
<feature type="compositionally biased region" description="Polar residues" evidence="1">
    <location>
        <begin position="106"/>
        <end position="118"/>
    </location>
</feature>
<dbReference type="GO" id="GO:0003729">
    <property type="term" value="F:mRNA binding"/>
    <property type="evidence" value="ECO:0007669"/>
    <property type="project" value="InterPro"/>
</dbReference>
<dbReference type="EMBL" id="WNTK01000009">
    <property type="protein sequence ID" value="KAG9478350.1"/>
    <property type="molecule type" value="Genomic_DNA"/>
</dbReference>
<feature type="compositionally biased region" description="Acidic residues" evidence="1">
    <location>
        <begin position="1"/>
        <end position="13"/>
    </location>
</feature>
<accession>A0A8J6F0U7</accession>
<dbReference type="GO" id="GO:0006406">
    <property type="term" value="P:mRNA export from nucleus"/>
    <property type="evidence" value="ECO:0007669"/>
    <property type="project" value="InterPro"/>
</dbReference>
<feature type="region of interest" description="Disordered" evidence="1">
    <location>
        <begin position="1"/>
        <end position="24"/>
    </location>
</feature>
<name>A0A8J6F0U7_ELECQ</name>
<feature type="region of interest" description="Disordered" evidence="1">
    <location>
        <begin position="140"/>
        <end position="177"/>
    </location>
</feature>
<keyword evidence="3" id="KW-1185">Reference proteome</keyword>
<dbReference type="AlphaFoldDB" id="A0A8J6F0U7"/>
<evidence type="ECO:0000313" key="3">
    <source>
        <dbReference type="Proteomes" id="UP000770717"/>
    </source>
</evidence>
<evidence type="ECO:0000256" key="1">
    <source>
        <dbReference type="SAM" id="MobiDB-lite"/>
    </source>
</evidence>
<gene>
    <name evidence="2" type="ORF">GDO78_013382</name>
</gene>
<reference evidence="2" key="1">
    <citation type="thesis" date="2020" institute="ProQuest LLC" country="789 East Eisenhower Parkway, Ann Arbor, MI, USA">
        <title>Comparative Genomics and Chromosome Evolution.</title>
        <authorList>
            <person name="Mudd A.B."/>
        </authorList>
    </citation>
    <scope>NUCLEOTIDE SEQUENCE</scope>
    <source>
        <strain evidence="2">HN-11 Male</strain>
        <tissue evidence="2">Kidney and liver</tissue>
    </source>
</reference>
<feature type="compositionally biased region" description="Basic and acidic residues" evidence="1">
    <location>
        <begin position="14"/>
        <end position="24"/>
    </location>
</feature>
<organism evidence="2 3">
    <name type="scientific">Eleutherodactylus coqui</name>
    <name type="common">Puerto Rican coqui</name>
    <dbReference type="NCBI Taxonomy" id="57060"/>
    <lineage>
        <taxon>Eukaryota</taxon>
        <taxon>Metazoa</taxon>
        <taxon>Chordata</taxon>
        <taxon>Craniata</taxon>
        <taxon>Vertebrata</taxon>
        <taxon>Euteleostomi</taxon>
        <taxon>Amphibia</taxon>
        <taxon>Batrachia</taxon>
        <taxon>Anura</taxon>
        <taxon>Neobatrachia</taxon>
        <taxon>Hyloidea</taxon>
        <taxon>Eleutherodactylidae</taxon>
        <taxon>Eleutherodactylinae</taxon>
        <taxon>Eleutherodactylus</taxon>
        <taxon>Eleutherodactylus</taxon>
    </lineage>
</organism>
<feature type="compositionally biased region" description="Polar residues" evidence="1">
    <location>
        <begin position="144"/>
        <end position="177"/>
    </location>
</feature>
<evidence type="ECO:0000313" key="2">
    <source>
        <dbReference type="EMBL" id="KAG9478350.1"/>
    </source>
</evidence>
<feature type="region of interest" description="Disordered" evidence="1">
    <location>
        <begin position="55"/>
        <end position="118"/>
    </location>
</feature>
<sequence>MEVDDSQSEAEIQEENKKIDMSLDDIIRLQKEESDTQSTVNQTRQNGRIKRGNFQNRRYFRNAPRNQQGSGRPKPGFRQQRYPGVTVRNNALGPITRRRAAASRSNVSPLNRLNLSTTSSNMMVQTRTQKVQRNTNRYKAANRPAQSLPRSRINTQNRRPQMGNGQRPQRANTVNRNRLTQQVTMNRGKRQTNARWQINDGFGSTLTVSVPNPKASFVPQSKKAVIKRPGGRFRKTGARPTDPPPKGVPLRFNFRAMANHTNVTLNERFSSLKIKGQYIPGRGRGRTVLLA</sequence>
<comment type="caution">
    <text evidence="2">The sequence shown here is derived from an EMBL/GenBank/DDBJ whole genome shotgun (WGS) entry which is preliminary data.</text>
</comment>
<protein>
    <recommendedName>
        <fullName evidence="4">Forty-two-three domain-containing protein 1</fullName>
    </recommendedName>
</protein>